<feature type="transmembrane region" description="Helical" evidence="2">
    <location>
        <begin position="21"/>
        <end position="40"/>
    </location>
</feature>
<keyword evidence="2" id="KW-1133">Transmembrane helix</keyword>
<sequence length="108" mass="10930">MPRPGMKTTDDSGQTVQRVKVAMTGLALVLLLIGVASVIFSSASSDTPADLADTVQSDLVANLSLTNDAQAAATAPSEPLAELGVAPSTTTVPSNTIAPVRDRSAAPR</sequence>
<feature type="compositionally biased region" description="Polar residues" evidence="1">
    <location>
        <begin position="87"/>
        <end position="97"/>
    </location>
</feature>
<dbReference type="Proteomes" id="UP000266568">
    <property type="component" value="Unassembled WGS sequence"/>
</dbReference>
<keyword evidence="2" id="KW-0472">Membrane</keyword>
<keyword evidence="2" id="KW-0812">Transmembrane</keyword>
<dbReference type="EMBL" id="QXDC01000002">
    <property type="protein sequence ID" value="RIA47072.1"/>
    <property type="molecule type" value="Genomic_DNA"/>
</dbReference>
<protein>
    <submittedName>
        <fullName evidence="3">Uncharacterized protein</fullName>
    </submittedName>
</protein>
<comment type="caution">
    <text evidence="3">The sequence shown here is derived from an EMBL/GenBank/DDBJ whole genome shotgun (WGS) entry which is preliminary data.</text>
</comment>
<dbReference type="AlphaFoldDB" id="A0A397PDG2"/>
<evidence type="ECO:0000313" key="3">
    <source>
        <dbReference type="EMBL" id="RIA47072.1"/>
    </source>
</evidence>
<feature type="region of interest" description="Disordered" evidence="1">
    <location>
        <begin position="75"/>
        <end position="108"/>
    </location>
</feature>
<dbReference type="RefSeq" id="WP_245968291.1">
    <property type="nucleotide sequence ID" value="NZ_QXDC01000002.1"/>
</dbReference>
<evidence type="ECO:0000256" key="1">
    <source>
        <dbReference type="SAM" id="MobiDB-lite"/>
    </source>
</evidence>
<accession>A0A397PDG2</accession>
<proteinExistence type="predicted"/>
<reference evidence="3 4" key="1">
    <citation type="submission" date="2018-08" db="EMBL/GenBank/DDBJ databases">
        <title>Genomic Encyclopedia of Type Strains, Phase IV (KMG-IV): sequencing the most valuable type-strain genomes for metagenomic binning, comparative biology and taxonomic classification.</title>
        <authorList>
            <person name="Goeker M."/>
        </authorList>
    </citation>
    <scope>NUCLEOTIDE SEQUENCE [LARGE SCALE GENOMIC DNA]</scope>
    <source>
        <strain evidence="3 4">DSM 25527</strain>
    </source>
</reference>
<evidence type="ECO:0000256" key="2">
    <source>
        <dbReference type="SAM" id="Phobius"/>
    </source>
</evidence>
<organism evidence="3 4">
    <name type="scientific">Hephaestia caeni</name>
    <dbReference type="NCBI Taxonomy" id="645617"/>
    <lineage>
        <taxon>Bacteria</taxon>
        <taxon>Pseudomonadati</taxon>
        <taxon>Pseudomonadota</taxon>
        <taxon>Alphaproteobacteria</taxon>
        <taxon>Sphingomonadales</taxon>
        <taxon>Sphingomonadaceae</taxon>
        <taxon>Hephaestia</taxon>
    </lineage>
</organism>
<keyword evidence="4" id="KW-1185">Reference proteome</keyword>
<evidence type="ECO:0000313" key="4">
    <source>
        <dbReference type="Proteomes" id="UP000266568"/>
    </source>
</evidence>
<name>A0A397PDG2_9SPHN</name>
<gene>
    <name evidence="3" type="ORF">DFR49_1637</name>
</gene>